<dbReference type="Proteomes" id="UP001152531">
    <property type="component" value="Unassembled WGS sequence"/>
</dbReference>
<accession>A0ACA9YE80</accession>
<protein>
    <submittedName>
        <fullName evidence="1">Golgin Imh1p</fullName>
    </submittedName>
</protein>
<organism evidence="1 2">
    <name type="scientific">[Candida] jaroonii</name>
    <dbReference type="NCBI Taxonomy" id="467808"/>
    <lineage>
        <taxon>Eukaryota</taxon>
        <taxon>Fungi</taxon>
        <taxon>Dikarya</taxon>
        <taxon>Ascomycota</taxon>
        <taxon>Saccharomycotina</taxon>
        <taxon>Pichiomycetes</taxon>
        <taxon>Debaryomycetaceae</taxon>
        <taxon>Yamadazyma</taxon>
    </lineage>
</organism>
<name>A0ACA9YE80_9ASCO</name>
<dbReference type="EMBL" id="CALSDN010000014">
    <property type="protein sequence ID" value="CAH6723361.1"/>
    <property type="molecule type" value="Genomic_DNA"/>
</dbReference>
<gene>
    <name evidence="1" type="ORF">CLIB1444_14S02344</name>
</gene>
<keyword evidence="2" id="KW-1185">Reference proteome</keyword>
<evidence type="ECO:0000313" key="1">
    <source>
        <dbReference type="EMBL" id="CAH6723361.1"/>
    </source>
</evidence>
<sequence length="844" mass="96654">MFNRLKNFSEDVAKTFNDMNDVPKNNPINQLKQNSKILATSTPSESDLVQPTDEPVDSDQPTNPRDISTETDPSTTGDIPSEITTARSTPIPGKPVDSPTRGNTASPSSNANPDGIDLDQLSPILRSKMKKFYKYEEKYPILLDAFKVEKKKGELVKMFENVLKEHTPISSISDAGMLVDFIKGLNEKNQLVNDELKKQINVNSGLKRVRRDLEEENKKLKAEVESSKGADDSEKEPEELQKVKGLIEKLQTENDSLKTENDSLKTENDSLKAENSKLGEEKSNLESLITEKDLKLESESKNISLKVEGLQTELKETQIKLKEAQTEAEQTHSKLKEAQMELESTKTQLEQAESELQDKSNGPDVANTTEEVKESNGKGNKKKKTVPKAQFDKLTQELKTLTATHQTLKKQHEAKTEDVENLRDSLKDIGNDLTEARDKAKASQAEITKLQEEINELNSQIETLSKEKTDLTQEKAELQKNLEQAKNNKTETSLKLELSSVKSSIEHKDKTIETLTQKVKDLEVKESNLEKLTEQYKAINKEKNDLFNKQEYSFKETKALREEVTKLKSSNLKISNDFETLKAKYDSVNKSKNEIFNEFQIVKQQYEELMMKSRESGSRIDNLVDELTEHQKLLNDRTKETTSIKKILVDTQQQFKDQKHEFDEALARVNQEKVTLESEFNVSLKKKQREIDELKSITQNYLLKITDLEKNNHDLKTNRPPPVESNDELVSTLRNSLEESSAKLDEFKELNNVLKRLNDESNLKFEKLSKNYKLLTQQYRMLESKKPVVEVKEEATKGPNIDYLKNVLIGFFEHKDQRDRLLPVLKTLFELTKDEERKMLIALK</sequence>
<comment type="caution">
    <text evidence="1">The sequence shown here is derived from an EMBL/GenBank/DDBJ whole genome shotgun (WGS) entry which is preliminary data.</text>
</comment>
<evidence type="ECO:0000313" key="2">
    <source>
        <dbReference type="Proteomes" id="UP001152531"/>
    </source>
</evidence>
<proteinExistence type="predicted"/>
<reference evidence="1" key="1">
    <citation type="submission" date="2022-06" db="EMBL/GenBank/DDBJ databases">
        <authorList>
            <person name="Legras J.-L."/>
            <person name="Devillers H."/>
            <person name="Grondin C."/>
        </authorList>
    </citation>
    <scope>NUCLEOTIDE SEQUENCE</scope>
    <source>
        <strain evidence="1">CLIB 1444</strain>
    </source>
</reference>